<name>A0ACA9RGX2_9GLOM</name>
<proteinExistence type="predicted"/>
<protein>
    <submittedName>
        <fullName evidence="1">8035_t:CDS:1</fullName>
    </submittedName>
</protein>
<dbReference type="EMBL" id="CAJVPW010069581">
    <property type="protein sequence ID" value="CAG8791495.1"/>
    <property type="molecule type" value="Genomic_DNA"/>
</dbReference>
<comment type="caution">
    <text evidence="1">The sequence shown here is derived from an EMBL/GenBank/DDBJ whole genome shotgun (WGS) entry which is preliminary data.</text>
</comment>
<gene>
    <name evidence="1" type="ORF">SPELUC_LOCUS17271</name>
</gene>
<accession>A0ACA9RGX2</accession>
<reference evidence="1" key="1">
    <citation type="submission" date="2021-06" db="EMBL/GenBank/DDBJ databases">
        <authorList>
            <person name="Kallberg Y."/>
            <person name="Tangrot J."/>
            <person name="Rosling A."/>
        </authorList>
    </citation>
    <scope>NUCLEOTIDE SEQUENCE</scope>
    <source>
        <strain evidence="1">28 12/20/2015</strain>
    </source>
</reference>
<feature type="non-terminal residue" evidence="1">
    <location>
        <position position="44"/>
    </location>
</feature>
<evidence type="ECO:0000313" key="1">
    <source>
        <dbReference type="EMBL" id="CAG8791495.1"/>
    </source>
</evidence>
<sequence length="44" mass="5215">MSAEDETKIFWKISSRQKGAEKVFDNLHNLKKFFAKIEDLDNEL</sequence>
<keyword evidence="2" id="KW-1185">Reference proteome</keyword>
<evidence type="ECO:0000313" key="2">
    <source>
        <dbReference type="Proteomes" id="UP000789366"/>
    </source>
</evidence>
<organism evidence="1 2">
    <name type="scientific">Cetraspora pellucida</name>
    <dbReference type="NCBI Taxonomy" id="1433469"/>
    <lineage>
        <taxon>Eukaryota</taxon>
        <taxon>Fungi</taxon>
        <taxon>Fungi incertae sedis</taxon>
        <taxon>Mucoromycota</taxon>
        <taxon>Glomeromycotina</taxon>
        <taxon>Glomeromycetes</taxon>
        <taxon>Diversisporales</taxon>
        <taxon>Gigasporaceae</taxon>
        <taxon>Cetraspora</taxon>
    </lineage>
</organism>
<dbReference type="Proteomes" id="UP000789366">
    <property type="component" value="Unassembled WGS sequence"/>
</dbReference>